<evidence type="ECO:0000256" key="8">
    <source>
        <dbReference type="RuleBase" id="RU367067"/>
    </source>
</evidence>
<dbReference type="InterPro" id="IPR021110">
    <property type="entry name" value="DNA_rep_checkpnt_protein"/>
</dbReference>
<organism evidence="10 11">
    <name type="scientific">Exophiala viscosa</name>
    <dbReference type="NCBI Taxonomy" id="2486360"/>
    <lineage>
        <taxon>Eukaryota</taxon>
        <taxon>Fungi</taxon>
        <taxon>Dikarya</taxon>
        <taxon>Ascomycota</taxon>
        <taxon>Pezizomycotina</taxon>
        <taxon>Eurotiomycetes</taxon>
        <taxon>Chaetothyriomycetidae</taxon>
        <taxon>Chaetothyriales</taxon>
        <taxon>Herpotrichiellaceae</taxon>
        <taxon>Exophiala</taxon>
    </lineage>
</organism>
<feature type="compositionally biased region" description="Basic and acidic residues" evidence="9">
    <location>
        <begin position="175"/>
        <end position="184"/>
    </location>
</feature>
<accession>A0AAN6I9M0</accession>
<proteinExistence type="inferred from homology"/>
<feature type="compositionally biased region" description="Basic and acidic residues" evidence="9">
    <location>
        <begin position="553"/>
        <end position="573"/>
    </location>
</feature>
<evidence type="ECO:0000256" key="5">
    <source>
        <dbReference type="ARBA" id="ARBA00023242"/>
    </source>
</evidence>
<evidence type="ECO:0000256" key="6">
    <source>
        <dbReference type="ARBA" id="ARBA00023306"/>
    </source>
</evidence>
<dbReference type="GO" id="GO:1902977">
    <property type="term" value="P:mitotic DNA replication preinitiation complex assembly"/>
    <property type="evidence" value="ECO:0007669"/>
    <property type="project" value="TreeGrafter"/>
</dbReference>
<feature type="region of interest" description="Disordered" evidence="9">
    <location>
        <begin position="300"/>
        <end position="370"/>
    </location>
</feature>
<dbReference type="GO" id="GO:0000727">
    <property type="term" value="P:double-strand break repair via break-induced replication"/>
    <property type="evidence" value="ECO:0007669"/>
    <property type="project" value="TreeGrafter"/>
</dbReference>
<evidence type="ECO:0000256" key="7">
    <source>
        <dbReference type="ARBA" id="ARBA00025253"/>
    </source>
</evidence>
<dbReference type="PANTHER" id="PTHR28124">
    <property type="entry name" value="DNA REPLICATION REGULATOR SLD2"/>
    <property type="match status" value="1"/>
</dbReference>
<dbReference type="EMBL" id="MU404361">
    <property type="protein sequence ID" value="KAI1608950.1"/>
    <property type="molecule type" value="Genomic_DNA"/>
</dbReference>
<comment type="similarity">
    <text evidence="2 8">Belongs to the SLD2 family.</text>
</comment>
<feature type="compositionally biased region" description="Basic residues" evidence="9">
    <location>
        <begin position="101"/>
        <end position="114"/>
    </location>
</feature>
<keyword evidence="6 8" id="KW-0131">Cell cycle</keyword>
<evidence type="ECO:0000313" key="10">
    <source>
        <dbReference type="EMBL" id="KAI1608950.1"/>
    </source>
</evidence>
<feature type="compositionally biased region" description="Basic residues" evidence="9">
    <location>
        <begin position="590"/>
        <end position="610"/>
    </location>
</feature>
<evidence type="ECO:0000313" key="11">
    <source>
        <dbReference type="Proteomes" id="UP001203852"/>
    </source>
</evidence>
<evidence type="ECO:0000256" key="1">
    <source>
        <dbReference type="ARBA" id="ARBA00004123"/>
    </source>
</evidence>
<dbReference type="GO" id="GO:0006270">
    <property type="term" value="P:DNA replication initiation"/>
    <property type="evidence" value="ECO:0007669"/>
    <property type="project" value="UniProtKB-UniRule"/>
</dbReference>
<sequence>MLVMDHAISLLDTPKSATLQKQADTLRAALKDFERTFAATHDGRKPGKSEIKADVAIAKKYTEYNKIRDVLAGKLGLGALNTPQPRARHTRTDSAISLTPRHSRHKSTPSKSRAHPGEFDPYDAPSSTSPKTLPIAIGPTPRRDGTVLGIFDMLPPTGSGQSSQATPSGRKRKRDAVLDGEERVVLAQTPSQRRSQRTDTHLVATPGSRTTPGNRKHSKTPVSEGKRFMLDHFFATPSAVRFSSLVQDDANPTPPAQSRTPLRDALLGLSPARGDLAADTATDATPPYLKRSFSFKERLLSASGSGSRPPSSSSQKGIMSPSKTRTGPRTLRHVQFAPKPLSQMITELESQKNETRQAENNNGDDEDEDDDLEALREMEATEINVLVDDSQLGGTVPSNDADAHQEPTRVWKKKGQKRTTRRVIMRPVKWKPSTSKATAVDAADDSEDELALDHAPAEELEGEEEDVSRVEETQLIDAHVNAGNEFDADSDTDYLIAEAEAEQGGASRGAAHAPLDDDFEDDDESSPELAGLERARKTASSKFKSKLGPSKGAPDKAKAKKDKSKDADEDGSKTRMINPNAHSHMNFKSLKIKNKNSKAKGRGRFGRGRR</sequence>
<gene>
    <name evidence="10" type="ORF">EDD36DRAFT_80591</name>
</gene>
<evidence type="ECO:0000256" key="9">
    <source>
        <dbReference type="SAM" id="MobiDB-lite"/>
    </source>
</evidence>
<keyword evidence="4 8" id="KW-0235">DNA replication</keyword>
<feature type="compositionally biased region" description="Polar residues" evidence="9">
    <location>
        <begin position="158"/>
        <end position="167"/>
    </location>
</feature>
<protein>
    <recommendedName>
        <fullName evidence="3 8">DNA replication regulator SLD2</fullName>
    </recommendedName>
</protein>
<keyword evidence="11" id="KW-1185">Reference proteome</keyword>
<dbReference type="AlphaFoldDB" id="A0AAN6I9M0"/>
<feature type="region of interest" description="Disordered" evidence="9">
    <location>
        <begin position="79"/>
        <end position="222"/>
    </location>
</feature>
<feature type="compositionally biased region" description="Low complexity" evidence="9">
    <location>
        <begin position="300"/>
        <end position="314"/>
    </location>
</feature>
<evidence type="ECO:0000256" key="2">
    <source>
        <dbReference type="ARBA" id="ARBA00007276"/>
    </source>
</evidence>
<name>A0AAN6I9M0_9EURO</name>
<dbReference type="Gene3D" id="1.10.10.1460">
    <property type="match status" value="1"/>
</dbReference>
<dbReference type="InterPro" id="IPR040203">
    <property type="entry name" value="Sld2"/>
</dbReference>
<feature type="compositionally biased region" description="Acidic residues" evidence="9">
    <location>
        <begin position="516"/>
        <end position="526"/>
    </location>
</feature>
<feature type="compositionally biased region" description="Polar residues" evidence="9">
    <location>
        <begin position="315"/>
        <end position="327"/>
    </location>
</feature>
<reference evidence="10" key="1">
    <citation type="journal article" date="2022" name="bioRxiv">
        <title>Deciphering the potential niche of two novel black yeast fungi from a biological soil crust based on their genomes, phenotypes, and melanin regulation.</title>
        <authorList>
            <consortium name="DOE Joint Genome Institute"/>
            <person name="Carr E.C."/>
            <person name="Barton Q."/>
            <person name="Grambo S."/>
            <person name="Sullivan M."/>
            <person name="Renfro C.M."/>
            <person name="Kuo A."/>
            <person name="Pangilinan J."/>
            <person name="Lipzen A."/>
            <person name="Keymanesh K."/>
            <person name="Savage E."/>
            <person name="Barry K."/>
            <person name="Grigoriev I.V."/>
            <person name="Riekhof W.R."/>
            <person name="Harris S.S."/>
        </authorList>
    </citation>
    <scope>NUCLEOTIDE SEQUENCE</scope>
    <source>
        <strain evidence="10">JF 03-4F</strain>
    </source>
</reference>
<dbReference type="GO" id="GO:0003697">
    <property type="term" value="F:single-stranded DNA binding"/>
    <property type="evidence" value="ECO:0007669"/>
    <property type="project" value="TreeGrafter"/>
</dbReference>
<evidence type="ECO:0000256" key="4">
    <source>
        <dbReference type="ARBA" id="ARBA00022705"/>
    </source>
</evidence>
<evidence type="ECO:0000256" key="3">
    <source>
        <dbReference type="ARBA" id="ARBA00018363"/>
    </source>
</evidence>
<dbReference type="Pfam" id="PF11719">
    <property type="entry name" value="Drc1-Sld2"/>
    <property type="match status" value="1"/>
</dbReference>
<feature type="compositionally biased region" description="Basic residues" evidence="9">
    <location>
        <begin position="410"/>
        <end position="424"/>
    </location>
</feature>
<comment type="caution">
    <text evidence="10">The sequence shown here is derived from an EMBL/GenBank/DDBJ whole genome shotgun (WGS) entry which is preliminary data.</text>
</comment>
<keyword evidence="5 8" id="KW-0539">Nucleus</keyword>
<feature type="region of interest" description="Disordered" evidence="9">
    <location>
        <begin position="390"/>
        <end position="610"/>
    </location>
</feature>
<dbReference type="Proteomes" id="UP001203852">
    <property type="component" value="Unassembled WGS sequence"/>
</dbReference>
<dbReference type="GO" id="GO:0003688">
    <property type="term" value="F:DNA replication origin binding"/>
    <property type="evidence" value="ECO:0007669"/>
    <property type="project" value="TreeGrafter"/>
</dbReference>
<comment type="function">
    <text evidence="7 8">Has a role in the initiation of DNA replication. Required at S-phase checkpoint.</text>
</comment>
<dbReference type="PANTHER" id="PTHR28124:SF1">
    <property type="entry name" value="DNA REPLICATION REGULATOR SLD2"/>
    <property type="match status" value="1"/>
</dbReference>
<dbReference type="GO" id="GO:0031261">
    <property type="term" value="C:DNA replication preinitiation complex"/>
    <property type="evidence" value="ECO:0007669"/>
    <property type="project" value="TreeGrafter"/>
</dbReference>
<comment type="subcellular location">
    <subcellularLocation>
        <location evidence="1 8">Nucleus</location>
    </subcellularLocation>
</comment>